<dbReference type="EMBL" id="JAWDGP010001275">
    <property type="protein sequence ID" value="KAK3793182.1"/>
    <property type="molecule type" value="Genomic_DNA"/>
</dbReference>
<proteinExistence type="predicted"/>
<protein>
    <submittedName>
        <fullName evidence="3">Uncharacterized protein</fullName>
    </submittedName>
</protein>
<evidence type="ECO:0000313" key="4">
    <source>
        <dbReference type="Proteomes" id="UP001283361"/>
    </source>
</evidence>
<keyword evidence="4" id="KW-1185">Reference proteome</keyword>
<organism evidence="3 4">
    <name type="scientific">Elysia crispata</name>
    <name type="common">lettuce slug</name>
    <dbReference type="NCBI Taxonomy" id="231223"/>
    <lineage>
        <taxon>Eukaryota</taxon>
        <taxon>Metazoa</taxon>
        <taxon>Spiralia</taxon>
        <taxon>Lophotrochozoa</taxon>
        <taxon>Mollusca</taxon>
        <taxon>Gastropoda</taxon>
        <taxon>Heterobranchia</taxon>
        <taxon>Euthyneura</taxon>
        <taxon>Panpulmonata</taxon>
        <taxon>Sacoglossa</taxon>
        <taxon>Placobranchoidea</taxon>
        <taxon>Plakobranchidae</taxon>
        <taxon>Elysia</taxon>
    </lineage>
</organism>
<feature type="region of interest" description="Disordered" evidence="2">
    <location>
        <begin position="800"/>
        <end position="821"/>
    </location>
</feature>
<dbReference type="AlphaFoldDB" id="A0AAE1AUS6"/>
<feature type="compositionally biased region" description="Basic and acidic residues" evidence="2">
    <location>
        <begin position="16"/>
        <end position="35"/>
    </location>
</feature>
<keyword evidence="1" id="KW-0175">Coiled coil</keyword>
<feature type="compositionally biased region" description="Low complexity" evidence="2">
    <location>
        <begin position="411"/>
        <end position="426"/>
    </location>
</feature>
<feature type="region of interest" description="Disordered" evidence="2">
    <location>
        <begin position="857"/>
        <end position="901"/>
    </location>
</feature>
<evidence type="ECO:0000313" key="3">
    <source>
        <dbReference type="EMBL" id="KAK3793182.1"/>
    </source>
</evidence>
<sequence>MSSPGPTLTASTARPASEHDEHQVNSTERHHDDGTSRPQTRFSGKTRVSLDRETLADSGVGSEEPGETLSLPGDDAHALEPEVLNSSPTRKNQRLRIKEGIIEGKIRTISKKSIDSLAQSECATPPEVGFGWGEGVDGRKSGSDSAVSVTSSGTTWPPSSGVRASADSRLAAISSPAMSEGSKVSASSSPHRPSGSPPRRCMSPELSRSVRLRQERRKREQDIQETRASLRRHQIGKAKSEADSGAKLLEKIMAASTKPGYHSLGTIRSMEQRYGRKNHRSRGDRMKVTRSYESKSTSPTPITEPDSQNRTKIGFSRSIQGSSSSRPGRRSKSVEKSSACGAPRQTATEERSPPRTEVTPARSSLPGNRSFPSPPPSASSPRGPMESPDLEDSPRRVTVTNDNQSEEVASRRQSSSHTEASSSSGSKDPQNALAQVESRCSGPVAPPEELERQTNKATDAILRDGLPDIPPLEAATETCLLDWRAVFRVEMMRLRREVNDFRQFCQGQIKLHATLVEKSLAADGSSETQSTLNGVRAQDGARLGDQLKDLEQNMQLYQKKQQVLDLETELLGKEERLAERQRHLEEYEKEILEVEAMLNQRQAICDRRQKALFTLDEELQTMRQELEETREHIHSDGSIPESNSERARRNWDMVRRNLMDKQQLLETTVQKYRSELAAATSTIAGKDILISRLQGAAMENEEELNRRERRIQQLEAKLTLTLSETRQLAERANSNGSSSNQVNLNSSNSGAAFRDSVSSSGHSRRGSTAAGGSSSVTFADGGNNTGAEFASPFAPRFQSSNHLASADGPAESSSSNPYRLSFRGTGMYRRPSNNAGNEPADDYGGIKPLVEQGSSGVFSSGVPRMSRKRNSVSDNAISRLTLSTPRTDDKFGRGSSACVVQ</sequence>
<evidence type="ECO:0000256" key="1">
    <source>
        <dbReference type="SAM" id="Coils"/>
    </source>
</evidence>
<comment type="caution">
    <text evidence="3">The sequence shown here is derived from an EMBL/GenBank/DDBJ whole genome shotgun (WGS) entry which is preliminary data.</text>
</comment>
<name>A0AAE1AUS6_9GAST</name>
<feature type="compositionally biased region" description="Low complexity" evidence="2">
    <location>
        <begin position="756"/>
        <end position="777"/>
    </location>
</feature>
<feature type="compositionally biased region" description="Polar residues" evidence="2">
    <location>
        <begin position="398"/>
        <end position="407"/>
    </location>
</feature>
<feature type="compositionally biased region" description="Polar residues" evidence="2">
    <location>
        <begin position="1"/>
        <end position="14"/>
    </location>
</feature>
<feature type="compositionally biased region" description="Low complexity" evidence="2">
    <location>
        <begin position="182"/>
        <end position="200"/>
    </location>
</feature>
<feature type="compositionally biased region" description="Low complexity" evidence="2">
    <location>
        <begin position="314"/>
        <end position="326"/>
    </location>
</feature>
<dbReference type="Proteomes" id="UP001283361">
    <property type="component" value="Unassembled WGS sequence"/>
</dbReference>
<feature type="region of interest" description="Disordered" evidence="2">
    <location>
        <begin position="113"/>
        <end position="454"/>
    </location>
</feature>
<reference evidence="3" key="1">
    <citation type="journal article" date="2023" name="G3 (Bethesda)">
        <title>A reference genome for the long-term kleptoplast-retaining sea slug Elysia crispata morphotype clarki.</title>
        <authorList>
            <person name="Eastman K.E."/>
            <person name="Pendleton A.L."/>
            <person name="Shaikh M.A."/>
            <person name="Suttiyut T."/>
            <person name="Ogas R."/>
            <person name="Tomko P."/>
            <person name="Gavelis G."/>
            <person name="Widhalm J.R."/>
            <person name="Wisecaver J.H."/>
        </authorList>
    </citation>
    <scope>NUCLEOTIDE SEQUENCE</scope>
    <source>
        <strain evidence="3">ECLA1</strain>
    </source>
</reference>
<feature type="region of interest" description="Disordered" evidence="2">
    <location>
        <begin position="1"/>
        <end position="96"/>
    </location>
</feature>
<evidence type="ECO:0000256" key="2">
    <source>
        <dbReference type="SAM" id="MobiDB-lite"/>
    </source>
</evidence>
<gene>
    <name evidence="3" type="ORF">RRG08_009481</name>
</gene>
<feature type="compositionally biased region" description="Low complexity" evidence="2">
    <location>
        <begin position="733"/>
        <end position="749"/>
    </location>
</feature>
<feature type="region of interest" description="Disordered" evidence="2">
    <location>
        <begin position="729"/>
        <end position="779"/>
    </location>
</feature>
<feature type="compositionally biased region" description="Polar residues" evidence="2">
    <location>
        <begin position="294"/>
        <end position="311"/>
    </location>
</feature>
<feature type="compositionally biased region" description="Low complexity" evidence="2">
    <location>
        <begin position="143"/>
        <end position="162"/>
    </location>
</feature>
<feature type="compositionally biased region" description="Polar residues" evidence="2">
    <location>
        <begin position="872"/>
        <end position="885"/>
    </location>
</feature>
<feature type="compositionally biased region" description="Basic and acidic residues" evidence="2">
    <location>
        <begin position="281"/>
        <end position="293"/>
    </location>
</feature>
<feature type="compositionally biased region" description="Basic and acidic residues" evidence="2">
    <location>
        <begin position="238"/>
        <end position="250"/>
    </location>
</feature>
<feature type="coiled-coil region" evidence="1">
    <location>
        <begin position="540"/>
        <end position="724"/>
    </location>
</feature>
<accession>A0AAE1AUS6</accession>